<dbReference type="Pfam" id="PF00234">
    <property type="entry name" value="Tryp_alpha_amyl"/>
    <property type="match status" value="2"/>
</dbReference>
<dbReference type="InterPro" id="IPR036312">
    <property type="entry name" value="Bifun_inhib/LTP/seed_sf"/>
</dbReference>
<accession>A0AAV5BR13</accession>
<keyword evidence="2" id="KW-0732">Signal</keyword>
<dbReference type="PANTHER" id="PTHR33076">
    <property type="entry name" value="NON-SPECIFIC LIPID-TRANSFER PROTEIN 2-RELATED"/>
    <property type="match status" value="1"/>
</dbReference>
<dbReference type="GO" id="GO:0008289">
    <property type="term" value="F:lipid binding"/>
    <property type="evidence" value="ECO:0007669"/>
    <property type="project" value="UniProtKB-KW"/>
</dbReference>
<dbReference type="Proteomes" id="UP001054889">
    <property type="component" value="Unassembled WGS sequence"/>
</dbReference>
<proteinExistence type="inferred from homology"/>
<protein>
    <recommendedName>
        <fullName evidence="1">Non-specific lipid-transfer protein</fullName>
    </recommendedName>
</protein>
<comment type="caution">
    <text evidence="4">The sequence shown here is derived from an EMBL/GenBank/DDBJ whole genome shotgun (WGS) entry which is preliminary data.</text>
</comment>
<dbReference type="InterPro" id="IPR000528">
    <property type="entry name" value="Plant_nsLTP"/>
</dbReference>
<feature type="domain" description="Bifunctional inhibitor/plant lipid transfer protein/seed storage helical" evidence="3">
    <location>
        <begin position="128"/>
        <end position="217"/>
    </location>
</feature>
<keyword evidence="1" id="KW-0813">Transport</keyword>
<dbReference type="EMBL" id="BQKI01000002">
    <property type="protein sequence ID" value="GJM88165.1"/>
    <property type="molecule type" value="Genomic_DNA"/>
</dbReference>
<dbReference type="CDD" id="cd01960">
    <property type="entry name" value="nsLTP1"/>
    <property type="match status" value="2"/>
</dbReference>
<keyword evidence="5" id="KW-1185">Reference proteome</keyword>
<dbReference type="SUPFAM" id="SSF47699">
    <property type="entry name" value="Bifunctional inhibitor/lipid-transfer protein/seed storage 2S albumin"/>
    <property type="match status" value="2"/>
</dbReference>
<evidence type="ECO:0000256" key="1">
    <source>
        <dbReference type="RuleBase" id="RU000628"/>
    </source>
</evidence>
<feature type="domain" description="Bifunctional inhibitor/plant lipid transfer protein/seed storage helical" evidence="3">
    <location>
        <begin position="31"/>
        <end position="116"/>
    </location>
</feature>
<dbReference type="AlphaFoldDB" id="A0AAV5BR13"/>
<keyword evidence="1" id="KW-0446">Lipid-binding</keyword>
<reference evidence="4" key="1">
    <citation type="journal article" date="2018" name="DNA Res.">
        <title>Multiple hybrid de novo genome assembly of finger millet, an orphan allotetraploid crop.</title>
        <authorList>
            <person name="Hatakeyama M."/>
            <person name="Aluri S."/>
            <person name="Balachadran M.T."/>
            <person name="Sivarajan S.R."/>
            <person name="Patrignani A."/>
            <person name="Gruter S."/>
            <person name="Poveda L."/>
            <person name="Shimizu-Inatsugi R."/>
            <person name="Baeten J."/>
            <person name="Francoijs K.J."/>
            <person name="Nataraja K.N."/>
            <person name="Reddy Y.A.N."/>
            <person name="Phadnis S."/>
            <person name="Ravikumar R.L."/>
            <person name="Schlapbach R."/>
            <person name="Sreeman S.M."/>
            <person name="Shimizu K.K."/>
        </authorList>
    </citation>
    <scope>NUCLEOTIDE SEQUENCE</scope>
</reference>
<evidence type="ECO:0000313" key="4">
    <source>
        <dbReference type="EMBL" id="GJM88165.1"/>
    </source>
</evidence>
<sequence>MARSSAQQLAVAAVLVATLLAAPAVNAAVTCGQVVSMLSPCVRYATGAVQTPPATCCSGVRSLSAAARSTADRQTTCNCLKQQTSGMGGLKPGIVAGIPAKCNVNVPYAISPSTDCSNGAGGSRDGLCRDQLRDVTSSIAPCLGYAMGSSSSPSAQCCSGVKSLNGRASSKADRQTACRCLKNMAGRLRGVSMGNAASIPGKCGVSVSMPINPNVDCSTYLLTTSS</sequence>
<organism evidence="4 5">
    <name type="scientific">Eleusine coracana subsp. coracana</name>
    <dbReference type="NCBI Taxonomy" id="191504"/>
    <lineage>
        <taxon>Eukaryota</taxon>
        <taxon>Viridiplantae</taxon>
        <taxon>Streptophyta</taxon>
        <taxon>Embryophyta</taxon>
        <taxon>Tracheophyta</taxon>
        <taxon>Spermatophyta</taxon>
        <taxon>Magnoliopsida</taxon>
        <taxon>Liliopsida</taxon>
        <taxon>Poales</taxon>
        <taxon>Poaceae</taxon>
        <taxon>PACMAD clade</taxon>
        <taxon>Chloridoideae</taxon>
        <taxon>Cynodonteae</taxon>
        <taxon>Eleusininae</taxon>
        <taxon>Eleusine</taxon>
    </lineage>
</organism>
<dbReference type="Gene3D" id="1.10.110.10">
    <property type="entry name" value="Plant lipid-transfer and hydrophobic proteins"/>
    <property type="match status" value="2"/>
</dbReference>
<dbReference type="PRINTS" id="PR00382">
    <property type="entry name" value="LIPIDTRNSFER"/>
</dbReference>
<comment type="similarity">
    <text evidence="1">Belongs to the plant LTP family.</text>
</comment>
<evidence type="ECO:0000313" key="5">
    <source>
        <dbReference type="Proteomes" id="UP001054889"/>
    </source>
</evidence>
<feature type="chain" id="PRO_5044022692" description="Non-specific lipid-transfer protein" evidence="2">
    <location>
        <begin position="28"/>
        <end position="226"/>
    </location>
</feature>
<reference evidence="4" key="2">
    <citation type="submission" date="2021-12" db="EMBL/GenBank/DDBJ databases">
        <title>Resequencing data analysis of finger millet.</title>
        <authorList>
            <person name="Hatakeyama M."/>
            <person name="Aluri S."/>
            <person name="Balachadran M.T."/>
            <person name="Sivarajan S.R."/>
            <person name="Poveda L."/>
            <person name="Shimizu-Inatsugi R."/>
            <person name="Schlapbach R."/>
            <person name="Sreeman S.M."/>
            <person name="Shimizu K.K."/>
        </authorList>
    </citation>
    <scope>NUCLEOTIDE SEQUENCE</scope>
</reference>
<dbReference type="InterPro" id="IPR016140">
    <property type="entry name" value="Bifunc_inhib/LTP/seed_store"/>
</dbReference>
<gene>
    <name evidence="4" type="primary">ga04194</name>
    <name evidence="4" type="ORF">PR202_ga04194</name>
</gene>
<name>A0AAV5BR13_ELECO</name>
<dbReference type="SMART" id="SM00499">
    <property type="entry name" value="AAI"/>
    <property type="match status" value="2"/>
</dbReference>
<feature type="signal peptide" evidence="2">
    <location>
        <begin position="1"/>
        <end position="27"/>
    </location>
</feature>
<comment type="function">
    <text evidence="1">Plant non-specific lipid-transfer proteins transfer phospholipids as well as galactolipids across membranes. May play a role in wax or cutin deposition in the cell walls of expanding epidermal cells and certain secretory tissues.</text>
</comment>
<evidence type="ECO:0000259" key="3">
    <source>
        <dbReference type="SMART" id="SM00499"/>
    </source>
</evidence>
<dbReference type="GO" id="GO:0006869">
    <property type="term" value="P:lipid transport"/>
    <property type="evidence" value="ECO:0007669"/>
    <property type="project" value="InterPro"/>
</dbReference>
<evidence type="ECO:0000256" key="2">
    <source>
        <dbReference type="SAM" id="SignalP"/>
    </source>
</evidence>